<reference evidence="1 3" key="2">
    <citation type="journal article" date="2014" name="BMC Genomics">
        <title>An improved genome release (version Mt4.0) for the model legume Medicago truncatula.</title>
        <authorList>
            <person name="Tang H."/>
            <person name="Krishnakumar V."/>
            <person name="Bidwell S."/>
            <person name="Rosen B."/>
            <person name="Chan A."/>
            <person name="Zhou S."/>
            <person name="Gentzbittel L."/>
            <person name="Childs K.L."/>
            <person name="Yandell M."/>
            <person name="Gundlach H."/>
            <person name="Mayer K.F."/>
            <person name="Schwartz D.C."/>
            <person name="Town C.D."/>
        </authorList>
    </citation>
    <scope>GENOME REANNOTATION</scope>
    <source>
        <strain evidence="2 3">cv. Jemalong A17</strain>
    </source>
</reference>
<reference evidence="1 3" key="1">
    <citation type="journal article" date="2011" name="Nature">
        <title>The Medicago genome provides insight into the evolution of rhizobial symbioses.</title>
        <authorList>
            <person name="Young N.D."/>
            <person name="Debelle F."/>
            <person name="Oldroyd G.E."/>
            <person name="Geurts R."/>
            <person name="Cannon S.B."/>
            <person name="Udvardi M.K."/>
            <person name="Benedito V.A."/>
            <person name="Mayer K.F."/>
            <person name="Gouzy J."/>
            <person name="Schoof H."/>
            <person name="Van de Peer Y."/>
            <person name="Proost S."/>
            <person name="Cook D.R."/>
            <person name="Meyers B.C."/>
            <person name="Spannagl M."/>
            <person name="Cheung F."/>
            <person name="De Mita S."/>
            <person name="Krishnakumar V."/>
            <person name="Gundlach H."/>
            <person name="Zhou S."/>
            <person name="Mudge J."/>
            <person name="Bharti A.K."/>
            <person name="Murray J.D."/>
            <person name="Naoumkina M.A."/>
            <person name="Rosen B."/>
            <person name="Silverstein K.A."/>
            <person name="Tang H."/>
            <person name="Rombauts S."/>
            <person name="Zhao P.X."/>
            <person name="Zhou P."/>
            <person name="Barbe V."/>
            <person name="Bardou P."/>
            <person name="Bechner M."/>
            <person name="Bellec A."/>
            <person name="Berger A."/>
            <person name="Berges H."/>
            <person name="Bidwell S."/>
            <person name="Bisseling T."/>
            <person name="Choisne N."/>
            <person name="Couloux A."/>
            <person name="Denny R."/>
            <person name="Deshpande S."/>
            <person name="Dai X."/>
            <person name="Doyle J.J."/>
            <person name="Dudez A.M."/>
            <person name="Farmer A.D."/>
            <person name="Fouteau S."/>
            <person name="Franken C."/>
            <person name="Gibelin C."/>
            <person name="Gish J."/>
            <person name="Goldstein S."/>
            <person name="Gonzalez A.J."/>
            <person name="Green P.J."/>
            <person name="Hallab A."/>
            <person name="Hartog M."/>
            <person name="Hua A."/>
            <person name="Humphray S.J."/>
            <person name="Jeong D.H."/>
            <person name="Jing Y."/>
            <person name="Jocker A."/>
            <person name="Kenton S.M."/>
            <person name="Kim D.J."/>
            <person name="Klee K."/>
            <person name="Lai H."/>
            <person name="Lang C."/>
            <person name="Lin S."/>
            <person name="Macmil S.L."/>
            <person name="Magdelenat G."/>
            <person name="Matthews L."/>
            <person name="McCorrison J."/>
            <person name="Monaghan E.L."/>
            <person name="Mun J.H."/>
            <person name="Najar F.Z."/>
            <person name="Nicholson C."/>
            <person name="Noirot C."/>
            <person name="O'Bleness M."/>
            <person name="Paule C.R."/>
            <person name="Poulain J."/>
            <person name="Prion F."/>
            <person name="Qin B."/>
            <person name="Qu C."/>
            <person name="Retzel E.F."/>
            <person name="Riddle C."/>
            <person name="Sallet E."/>
            <person name="Samain S."/>
            <person name="Samson N."/>
            <person name="Sanders I."/>
            <person name="Saurat O."/>
            <person name="Scarpelli C."/>
            <person name="Schiex T."/>
            <person name="Segurens B."/>
            <person name="Severin A.J."/>
            <person name="Sherrier D.J."/>
            <person name="Shi R."/>
            <person name="Sims S."/>
            <person name="Singer S.R."/>
            <person name="Sinharoy S."/>
            <person name="Sterck L."/>
            <person name="Viollet A."/>
            <person name="Wang B.B."/>
            <person name="Wang K."/>
            <person name="Wang M."/>
            <person name="Wang X."/>
            <person name="Warfsmann J."/>
            <person name="Weissenbach J."/>
            <person name="White D.D."/>
            <person name="White J.D."/>
            <person name="Wiley G.B."/>
            <person name="Wincker P."/>
            <person name="Xing Y."/>
            <person name="Yang L."/>
            <person name="Yao Z."/>
            <person name="Ying F."/>
            <person name="Zhai J."/>
            <person name="Zhou L."/>
            <person name="Zuber A."/>
            <person name="Denarie J."/>
            <person name="Dixon R.A."/>
            <person name="May G.D."/>
            <person name="Schwartz D.C."/>
            <person name="Rogers J."/>
            <person name="Quetier F."/>
            <person name="Town C.D."/>
            <person name="Roe B.A."/>
        </authorList>
    </citation>
    <scope>NUCLEOTIDE SEQUENCE [LARGE SCALE GENOMIC DNA]</scope>
    <source>
        <strain evidence="1">A17</strain>
        <strain evidence="2 3">cv. Jemalong A17</strain>
    </source>
</reference>
<evidence type="ECO:0000313" key="2">
    <source>
        <dbReference type="EnsemblPlants" id="AES80356"/>
    </source>
</evidence>
<protein>
    <submittedName>
        <fullName evidence="1">Hydroxyproline-rich glycoprotein family protein, putative</fullName>
    </submittedName>
</protein>
<proteinExistence type="predicted"/>
<gene>
    <name evidence="1" type="ordered locus">MTR_7g079650</name>
</gene>
<name>G7KQM8_MEDTR</name>
<evidence type="ECO:0000313" key="1">
    <source>
        <dbReference type="EMBL" id="AES80356.2"/>
    </source>
</evidence>
<organism evidence="1 3">
    <name type="scientific">Medicago truncatula</name>
    <name type="common">Barrel medic</name>
    <name type="synonym">Medicago tribuloides</name>
    <dbReference type="NCBI Taxonomy" id="3880"/>
    <lineage>
        <taxon>Eukaryota</taxon>
        <taxon>Viridiplantae</taxon>
        <taxon>Streptophyta</taxon>
        <taxon>Embryophyta</taxon>
        <taxon>Tracheophyta</taxon>
        <taxon>Spermatophyta</taxon>
        <taxon>Magnoliopsida</taxon>
        <taxon>eudicotyledons</taxon>
        <taxon>Gunneridae</taxon>
        <taxon>Pentapetalae</taxon>
        <taxon>rosids</taxon>
        <taxon>fabids</taxon>
        <taxon>Fabales</taxon>
        <taxon>Fabaceae</taxon>
        <taxon>Papilionoideae</taxon>
        <taxon>50 kb inversion clade</taxon>
        <taxon>NPAAA clade</taxon>
        <taxon>Hologalegina</taxon>
        <taxon>IRL clade</taxon>
        <taxon>Trifolieae</taxon>
        <taxon>Medicago</taxon>
    </lineage>
</organism>
<dbReference type="PANTHER" id="PTHR34291">
    <property type="entry name" value="HYDROXYPROLINE-RICH GLYCOPROTEIN FAMILY PROTEIN"/>
    <property type="match status" value="1"/>
</dbReference>
<dbReference type="Proteomes" id="UP000002051">
    <property type="component" value="Unassembled WGS sequence"/>
</dbReference>
<dbReference type="HOGENOM" id="CLU_3127391_0_0_1"/>
<dbReference type="InterPro" id="IPR037699">
    <property type="entry name" value="At5g65660-like"/>
</dbReference>
<dbReference type="EMBL" id="CM001223">
    <property type="protein sequence ID" value="AES80356.2"/>
    <property type="molecule type" value="Genomic_DNA"/>
</dbReference>
<accession>A0A0C3W9Q6</accession>
<reference evidence="2" key="3">
    <citation type="submission" date="2015-04" db="UniProtKB">
        <authorList>
            <consortium name="EnsemblPlants"/>
        </authorList>
    </citation>
    <scope>IDENTIFICATION</scope>
    <source>
        <strain evidence="2">cv. Jemalong A17</strain>
    </source>
</reference>
<dbReference type="EnsemblPlants" id="AES80356">
    <property type="protein sequence ID" value="AES80356"/>
    <property type="gene ID" value="MTR_7g079650"/>
</dbReference>
<keyword evidence="3" id="KW-1185">Reference proteome</keyword>
<dbReference type="PaxDb" id="3880-AES80356"/>
<accession>G7KQM8</accession>
<sequence>MEGEKKGQSVTVLMSGDEVPKFIAMLPCPCRHSQLEEIIVNIEKPPTKPR</sequence>
<dbReference type="AlphaFoldDB" id="G7KQM8"/>
<dbReference type="PANTHER" id="PTHR34291:SF12">
    <property type="entry name" value="PROTEIN, PUTATIVE-RELATED"/>
    <property type="match status" value="1"/>
</dbReference>
<evidence type="ECO:0000313" key="3">
    <source>
        <dbReference type="Proteomes" id="UP000002051"/>
    </source>
</evidence>